<feature type="domain" description="Transposable element P transposase-like RNase H" evidence="3">
    <location>
        <begin position="83"/>
        <end position="195"/>
    </location>
</feature>
<dbReference type="Pfam" id="PF21787">
    <property type="entry name" value="TNP-like_RNaseH_N"/>
    <property type="match status" value="1"/>
</dbReference>
<feature type="coiled-coil region" evidence="1">
    <location>
        <begin position="12"/>
        <end position="53"/>
    </location>
</feature>
<sequence length="698" mass="77241">MFGFRVIECHGCTKLQAEKDALEAEKTILQNEKKELQQQLLAIQDKLHDLTLAKEASRSAIKTGLFTEQQRYLATFVLQPDSSATQLELLAKMVQNLTRQERQCVVMYDEMDIRKVACYDQQLDQVLGPHRRLQQFLVAGIFSKWQVPVLFQFDSAVTVATLLSLIQGIEAAGAEVVATVSDMGGSNLGVWKALGVSHDGRSWFLNPGDSNRRVWVLADPPHIMKRVRNNLLDHGIRTSQGGLLDKALMEEMVAINGASAEYRVAHKVHLATHVQVKNMARQKVRPAMELLSATVALAIERHLGRREEVRALRVLDSGMDVLNAIHPKDVKPLRRGYSGTTEQESALTALEKEARELRVCPRKDALLPFQKGIILSVSSVRGLLQDLKAKFGEQTYLLTRRLSQDRLEGFFGMVRSGGGSNLNPTPTEVRSRLRLLTLLFAIQRGVRPLSGAGPTAPAPAVPSSGEEADDRDPDWLAQLAPLEQELSQSALDDEMAADLREFAPSQHQPEADDNLEAELAEMEELLRSVPAPAAAPPASRAVTGARDLETGVSARDSAKVYVAGYVSRKRSAEDGAAAASSGAEQDEPMGALWTRLKSLGGLTVPTADFMDVFDQMDAAFSVHHCMEPDGLSRRPGVVRDFEAVLESKFRYATSPQVRRVFARVRTFIELQRLNTKHRARVSSNAQREGRKRRQYVPS</sequence>
<feature type="region of interest" description="Disordered" evidence="2">
    <location>
        <begin position="450"/>
        <end position="471"/>
    </location>
</feature>
<accession>A0A6A4UW03</accession>
<evidence type="ECO:0000256" key="1">
    <source>
        <dbReference type="SAM" id="Coils"/>
    </source>
</evidence>
<dbReference type="AlphaFoldDB" id="A0A6A4UW03"/>
<comment type="caution">
    <text evidence="5">The sequence shown here is derived from an EMBL/GenBank/DDBJ whole genome shotgun (WGS) entry which is preliminary data.</text>
</comment>
<dbReference type="EMBL" id="VIIS01002157">
    <property type="protein sequence ID" value="KAF0287927.1"/>
    <property type="molecule type" value="Genomic_DNA"/>
</dbReference>
<protein>
    <submittedName>
        <fullName evidence="5">Transposable element P transposase</fullName>
    </submittedName>
</protein>
<dbReference type="PANTHER" id="PTHR47577">
    <property type="entry name" value="THAP DOMAIN-CONTAINING PROTEIN 6"/>
    <property type="match status" value="1"/>
</dbReference>
<dbReference type="PANTHER" id="PTHR47577:SF2">
    <property type="entry name" value="THAP DOMAIN CONTAINING 9"/>
    <property type="match status" value="1"/>
</dbReference>
<organism evidence="5 6">
    <name type="scientific">Amphibalanus amphitrite</name>
    <name type="common">Striped barnacle</name>
    <name type="synonym">Balanus amphitrite</name>
    <dbReference type="NCBI Taxonomy" id="1232801"/>
    <lineage>
        <taxon>Eukaryota</taxon>
        <taxon>Metazoa</taxon>
        <taxon>Ecdysozoa</taxon>
        <taxon>Arthropoda</taxon>
        <taxon>Crustacea</taxon>
        <taxon>Multicrustacea</taxon>
        <taxon>Cirripedia</taxon>
        <taxon>Thoracica</taxon>
        <taxon>Thoracicalcarea</taxon>
        <taxon>Balanomorpha</taxon>
        <taxon>Balanoidea</taxon>
        <taxon>Balanidae</taxon>
        <taxon>Amphibalaninae</taxon>
        <taxon>Amphibalanus</taxon>
    </lineage>
</organism>
<feature type="compositionally biased region" description="Basic residues" evidence="2">
    <location>
        <begin position="689"/>
        <end position="698"/>
    </location>
</feature>
<evidence type="ECO:0000313" key="6">
    <source>
        <dbReference type="Proteomes" id="UP000440578"/>
    </source>
</evidence>
<evidence type="ECO:0000256" key="2">
    <source>
        <dbReference type="SAM" id="MobiDB-lite"/>
    </source>
</evidence>
<keyword evidence="6" id="KW-1185">Reference proteome</keyword>
<dbReference type="Proteomes" id="UP000440578">
    <property type="component" value="Unassembled WGS sequence"/>
</dbReference>
<dbReference type="Pfam" id="PF21789">
    <property type="entry name" value="TNP-like_RNaseH_C"/>
    <property type="match status" value="1"/>
</dbReference>
<evidence type="ECO:0000259" key="3">
    <source>
        <dbReference type="Pfam" id="PF21787"/>
    </source>
</evidence>
<proteinExistence type="predicted"/>
<dbReference type="InterPro" id="IPR048365">
    <property type="entry name" value="TNP-like_RNaseH_N"/>
</dbReference>
<keyword evidence="1" id="KW-0175">Coiled coil</keyword>
<name>A0A6A4UW03_AMPAM</name>
<gene>
    <name evidence="5" type="primary">T_56</name>
    <name evidence="5" type="ORF">FJT64_013672</name>
</gene>
<reference evidence="5 6" key="1">
    <citation type="submission" date="2019-07" db="EMBL/GenBank/DDBJ databases">
        <title>Draft genome assembly of a fouling barnacle, Amphibalanus amphitrite (Darwin, 1854): The first reference genome for Thecostraca.</title>
        <authorList>
            <person name="Kim W."/>
        </authorList>
    </citation>
    <scope>NUCLEOTIDE SEQUENCE [LARGE SCALE GENOMIC DNA]</scope>
    <source>
        <strain evidence="5">SNU_AA5</strain>
        <tissue evidence="5">Soma without cirri and trophi</tissue>
    </source>
</reference>
<dbReference type="InterPro" id="IPR048367">
    <property type="entry name" value="TNP-like_RNaseH_C"/>
</dbReference>
<dbReference type="OrthoDB" id="6378996at2759"/>
<feature type="region of interest" description="Disordered" evidence="2">
    <location>
        <begin position="678"/>
        <end position="698"/>
    </location>
</feature>
<feature type="domain" description="Transposable element P transposase-like RNase H C-terminal" evidence="4">
    <location>
        <begin position="401"/>
        <end position="426"/>
    </location>
</feature>
<evidence type="ECO:0000313" key="5">
    <source>
        <dbReference type="EMBL" id="KAF0287927.1"/>
    </source>
</evidence>
<evidence type="ECO:0000259" key="4">
    <source>
        <dbReference type="Pfam" id="PF21789"/>
    </source>
</evidence>